<keyword evidence="4" id="KW-0597">Phosphoprotein</keyword>
<evidence type="ECO:0000256" key="2">
    <source>
        <dbReference type="ARBA" id="ARBA00004370"/>
    </source>
</evidence>
<evidence type="ECO:0000256" key="4">
    <source>
        <dbReference type="ARBA" id="ARBA00022553"/>
    </source>
</evidence>
<keyword evidence="13" id="KW-1185">Reference proteome</keyword>
<feature type="transmembrane region" description="Helical" evidence="9">
    <location>
        <begin position="184"/>
        <end position="208"/>
    </location>
</feature>
<dbReference type="CDD" id="cd06225">
    <property type="entry name" value="HAMP"/>
    <property type="match status" value="1"/>
</dbReference>
<dbReference type="SMART" id="SM00304">
    <property type="entry name" value="HAMP"/>
    <property type="match status" value="1"/>
</dbReference>
<dbReference type="Pfam" id="PF02518">
    <property type="entry name" value="HATPase_c"/>
    <property type="match status" value="1"/>
</dbReference>
<dbReference type="InterPro" id="IPR050640">
    <property type="entry name" value="Bact_2-comp_sensor_kinase"/>
</dbReference>
<keyword evidence="9" id="KW-0472">Membrane</keyword>
<evidence type="ECO:0000256" key="9">
    <source>
        <dbReference type="SAM" id="Phobius"/>
    </source>
</evidence>
<dbReference type="PROSITE" id="PS50885">
    <property type="entry name" value="HAMP"/>
    <property type="match status" value="1"/>
</dbReference>
<evidence type="ECO:0000259" key="11">
    <source>
        <dbReference type="PROSITE" id="PS50885"/>
    </source>
</evidence>
<dbReference type="Gene3D" id="6.10.340.10">
    <property type="match status" value="1"/>
</dbReference>
<sequence>MTEKKDTPSVNNSIQTRLSGVMLMVLVFALGINFFIFSQIQNAVTRIDAVFSSNVDVNELSEALELVENTVYEYLNTKSTETLENYYRYDQNYKNLIEDLNDKNMDSEVKMLEKNIRRMSESYLDQTNETVQAKRGRNVEKYKTSYETENQLYEYINTYIYKLNNLRFKTNSANYQLLLSSMNVLYRLCLIVLIVVYVVGLAVTVLLVRNMIRPLTALSNTAHEVAKGNLDVPQLPIVMDDEVGVVTRSFNQMLESIRENIDQLKESMERQAQMKERELMMEAHLKEAQLKFLQAQINPHFLFNSLNAGAQLAMMGDADKTGIFLEKMADFFRYNVRKMEEDAMLWEEIEAVDNYIYILNVRFAGDIVYIREIDEDIENIRIPSMILQPLVENAVQHGIHDCMETGRIVMSIHRNQDMIDITVSDNGAGMTEEMIAKVMEGRAVQDEENRYSTGIAVHNVIERLKLYYKQEGLMTIESDGPGTGTKVHIVIPMEKEELE</sequence>
<dbReference type="InterPro" id="IPR003594">
    <property type="entry name" value="HATPase_dom"/>
</dbReference>
<keyword evidence="9" id="KW-1133">Transmembrane helix</keyword>
<keyword evidence="7" id="KW-0902">Two-component regulatory system</keyword>
<dbReference type="InterPro" id="IPR010559">
    <property type="entry name" value="Sig_transdc_His_kin_internal"/>
</dbReference>
<evidence type="ECO:0000256" key="3">
    <source>
        <dbReference type="ARBA" id="ARBA00012438"/>
    </source>
</evidence>
<keyword evidence="8" id="KW-0175">Coiled coil</keyword>
<evidence type="ECO:0000256" key="1">
    <source>
        <dbReference type="ARBA" id="ARBA00000085"/>
    </source>
</evidence>
<dbReference type="InterPro" id="IPR003660">
    <property type="entry name" value="HAMP_dom"/>
</dbReference>
<organism evidence="12 13">
    <name type="scientific">Blautia intestinihominis</name>
    <dbReference type="NCBI Taxonomy" id="3133152"/>
    <lineage>
        <taxon>Bacteria</taxon>
        <taxon>Bacillati</taxon>
        <taxon>Bacillota</taxon>
        <taxon>Clostridia</taxon>
        <taxon>Lachnospirales</taxon>
        <taxon>Lachnospiraceae</taxon>
        <taxon>Blautia</taxon>
    </lineage>
</organism>
<dbReference type="Proteomes" id="UP001446032">
    <property type="component" value="Unassembled WGS sequence"/>
</dbReference>
<dbReference type="EC" id="2.7.13.3" evidence="3"/>
<dbReference type="GO" id="GO:0016301">
    <property type="term" value="F:kinase activity"/>
    <property type="evidence" value="ECO:0007669"/>
    <property type="project" value="UniProtKB-KW"/>
</dbReference>
<evidence type="ECO:0000259" key="10">
    <source>
        <dbReference type="PROSITE" id="PS50109"/>
    </source>
</evidence>
<dbReference type="PROSITE" id="PS50109">
    <property type="entry name" value="HIS_KIN"/>
    <property type="match status" value="1"/>
</dbReference>
<comment type="caution">
    <text evidence="12">The sequence shown here is derived from an EMBL/GenBank/DDBJ whole genome shotgun (WGS) entry which is preliminary data.</text>
</comment>
<dbReference type="PANTHER" id="PTHR34220:SF7">
    <property type="entry name" value="SENSOR HISTIDINE KINASE YPDA"/>
    <property type="match status" value="1"/>
</dbReference>
<gene>
    <name evidence="12" type="ORF">WMO75_01900</name>
</gene>
<evidence type="ECO:0000256" key="6">
    <source>
        <dbReference type="ARBA" id="ARBA00022777"/>
    </source>
</evidence>
<dbReference type="InterPro" id="IPR005467">
    <property type="entry name" value="His_kinase_dom"/>
</dbReference>
<keyword evidence="9" id="KW-0812">Transmembrane</keyword>
<dbReference type="RefSeq" id="WP_022215387.1">
    <property type="nucleotide sequence ID" value="NZ_JBBMEI010000003.1"/>
</dbReference>
<name>A0ABV1AH82_9FIRM</name>
<evidence type="ECO:0000313" key="13">
    <source>
        <dbReference type="Proteomes" id="UP001446032"/>
    </source>
</evidence>
<feature type="coiled-coil region" evidence="8">
    <location>
        <begin position="247"/>
        <end position="278"/>
    </location>
</feature>
<accession>A0ABV1AH82</accession>
<reference evidence="12 13" key="1">
    <citation type="submission" date="2024-03" db="EMBL/GenBank/DDBJ databases">
        <title>Human intestinal bacterial collection.</title>
        <authorList>
            <person name="Pauvert C."/>
            <person name="Hitch T.C.A."/>
            <person name="Clavel T."/>
        </authorList>
    </citation>
    <scope>NUCLEOTIDE SEQUENCE [LARGE SCALE GENOMIC DNA]</scope>
    <source>
        <strain evidence="12 13">CLA-AA-H95</strain>
    </source>
</reference>
<dbReference type="SUPFAM" id="SSF55874">
    <property type="entry name" value="ATPase domain of HSP90 chaperone/DNA topoisomerase II/histidine kinase"/>
    <property type="match status" value="1"/>
</dbReference>
<protein>
    <recommendedName>
        <fullName evidence="3">histidine kinase</fullName>
        <ecNumber evidence="3">2.7.13.3</ecNumber>
    </recommendedName>
</protein>
<dbReference type="PANTHER" id="PTHR34220">
    <property type="entry name" value="SENSOR HISTIDINE KINASE YPDA"/>
    <property type="match status" value="1"/>
</dbReference>
<dbReference type="Pfam" id="PF00672">
    <property type="entry name" value="HAMP"/>
    <property type="match status" value="1"/>
</dbReference>
<dbReference type="InterPro" id="IPR036890">
    <property type="entry name" value="HATPase_C_sf"/>
</dbReference>
<comment type="catalytic activity">
    <reaction evidence="1">
        <text>ATP + protein L-histidine = ADP + protein N-phospho-L-histidine.</text>
        <dbReference type="EC" id="2.7.13.3"/>
    </reaction>
</comment>
<feature type="domain" description="HAMP" evidence="11">
    <location>
        <begin position="209"/>
        <end position="262"/>
    </location>
</feature>
<comment type="subcellular location">
    <subcellularLocation>
        <location evidence="2">Membrane</location>
    </subcellularLocation>
</comment>
<keyword evidence="5" id="KW-0808">Transferase</keyword>
<dbReference type="EMBL" id="JBBMEI010000003">
    <property type="protein sequence ID" value="MEQ2357105.1"/>
    <property type="molecule type" value="Genomic_DNA"/>
</dbReference>
<evidence type="ECO:0000256" key="8">
    <source>
        <dbReference type="SAM" id="Coils"/>
    </source>
</evidence>
<proteinExistence type="predicted"/>
<keyword evidence="6 12" id="KW-0418">Kinase</keyword>
<dbReference type="Gene3D" id="3.30.565.10">
    <property type="entry name" value="Histidine kinase-like ATPase, C-terminal domain"/>
    <property type="match status" value="1"/>
</dbReference>
<evidence type="ECO:0000313" key="12">
    <source>
        <dbReference type="EMBL" id="MEQ2357105.1"/>
    </source>
</evidence>
<dbReference type="SMART" id="SM00387">
    <property type="entry name" value="HATPase_c"/>
    <property type="match status" value="1"/>
</dbReference>
<dbReference type="SUPFAM" id="SSF158472">
    <property type="entry name" value="HAMP domain-like"/>
    <property type="match status" value="1"/>
</dbReference>
<feature type="transmembrane region" description="Helical" evidence="9">
    <location>
        <begin position="20"/>
        <end position="37"/>
    </location>
</feature>
<evidence type="ECO:0000256" key="5">
    <source>
        <dbReference type="ARBA" id="ARBA00022679"/>
    </source>
</evidence>
<evidence type="ECO:0000256" key="7">
    <source>
        <dbReference type="ARBA" id="ARBA00023012"/>
    </source>
</evidence>
<feature type="domain" description="Histidine kinase" evidence="10">
    <location>
        <begin position="386"/>
        <end position="495"/>
    </location>
</feature>
<dbReference type="Pfam" id="PF06580">
    <property type="entry name" value="His_kinase"/>
    <property type="match status" value="1"/>
</dbReference>